<dbReference type="AlphaFoldDB" id="A0A0R2IMA3"/>
<evidence type="ECO:0000313" key="2">
    <source>
        <dbReference type="EMBL" id="KRN66178.1"/>
    </source>
</evidence>
<dbReference type="Proteomes" id="UP000051568">
    <property type="component" value="Unassembled WGS sequence"/>
</dbReference>
<reference evidence="2 3" key="1">
    <citation type="journal article" date="2015" name="Genome Announc.">
        <title>Expanding the biotechnology potential of lactobacilli through comparative genomics of 213 strains and associated genera.</title>
        <authorList>
            <person name="Sun Z."/>
            <person name="Harris H.M."/>
            <person name="McCann A."/>
            <person name="Guo C."/>
            <person name="Argimon S."/>
            <person name="Zhang W."/>
            <person name="Yang X."/>
            <person name="Jeffery I.B."/>
            <person name="Cooney J.C."/>
            <person name="Kagawa T.F."/>
            <person name="Liu W."/>
            <person name="Song Y."/>
            <person name="Salvetti E."/>
            <person name="Wrobel A."/>
            <person name="Rasinkangas P."/>
            <person name="Parkhill J."/>
            <person name="Rea M.C."/>
            <person name="O'Sullivan O."/>
            <person name="Ritari J."/>
            <person name="Douillard F.P."/>
            <person name="Paul Ross R."/>
            <person name="Yang R."/>
            <person name="Briner A.E."/>
            <person name="Felis G.E."/>
            <person name="de Vos W.M."/>
            <person name="Barrangou R."/>
            <person name="Klaenhammer T.R."/>
            <person name="Caufield P.W."/>
            <person name="Cui Y."/>
            <person name="Zhang H."/>
            <person name="O'Toole P.W."/>
        </authorList>
    </citation>
    <scope>NUCLEOTIDE SEQUENCE [LARGE SCALE GENOMIC DNA]</scope>
    <source>
        <strain evidence="2 3">DSM 17757</strain>
    </source>
</reference>
<dbReference type="PATRIC" id="fig|319652.3.peg.1439"/>
<dbReference type="InterPro" id="IPR000182">
    <property type="entry name" value="GNAT_dom"/>
</dbReference>
<accession>A0A0R2IMA3</accession>
<dbReference type="STRING" id="319652.IV80_GL001423"/>
<dbReference type="SUPFAM" id="SSF55729">
    <property type="entry name" value="Acyl-CoA N-acyltransferases (Nat)"/>
    <property type="match status" value="1"/>
</dbReference>
<evidence type="ECO:0000259" key="1">
    <source>
        <dbReference type="PROSITE" id="PS51186"/>
    </source>
</evidence>
<feature type="domain" description="N-acetyltransferase" evidence="1">
    <location>
        <begin position="7"/>
        <end position="178"/>
    </location>
</feature>
<sequence>MTPVTVAYLRKTTVQDLPTVLKIIQSAQEFLKDQGIDQWQDGYPALPDLEADVTNHMGYVLIIEGQIAGYAALLLGADPNYAIIQEGTWQGAKNAKYSAIHRIAMSPNFRGQHLSEKMISGLLTLSYEFGYSQVRIDTHPDNKLMQHLITKCGFDYRGIVLMDNDPKEIRRAYQLFLV</sequence>
<dbReference type="EMBL" id="JQBR01000005">
    <property type="protein sequence ID" value="KRN66178.1"/>
    <property type="molecule type" value="Genomic_DNA"/>
</dbReference>
<dbReference type="CDD" id="cd04301">
    <property type="entry name" value="NAT_SF"/>
    <property type="match status" value="1"/>
</dbReference>
<evidence type="ECO:0000313" key="3">
    <source>
        <dbReference type="Proteomes" id="UP000051568"/>
    </source>
</evidence>
<comment type="caution">
    <text evidence="2">The sequence shown here is derived from an EMBL/GenBank/DDBJ whole genome shotgun (WGS) entry which is preliminary data.</text>
</comment>
<proteinExistence type="predicted"/>
<gene>
    <name evidence="2" type="ORF">IV80_GL001423</name>
</gene>
<dbReference type="PROSITE" id="PS51186">
    <property type="entry name" value="GNAT"/>
    <property type="match status" value="1"/>
</dbReference>
<protein>
    <submittedName>
        <fullName evidence="2">N-acetyltransferase GCN5</fullName>
    </submittedName>
</protein>
<keyword evidence="3" id="KW-1185">Reference proteome</keyword>
<dbReference type="InterPro" id="IPR016181">
    <property type="entry name" value="Acyl_CoA_acyltransferase"/>
</dbReference>
<name>A0A0R2IMA3_9LACO</name>
<dbReference type="GO" id="GO:0016747">
    <property type="term" value="F:acyltransferase activity, transferring groups other than amino-acyl groups"/>
    <property type="evidence" value="ECO:0007669"/>
    <property type="project" value="InterPro"/>
</dbReference>
<dbReference type="Pfam" id="PF00583">
    <property type="entry name" value="Acetyltransf_1"/>
    <property type="match status" value="1"/>
</dbReference>
<organism evidence="2 3">
    <name type="scientific">Pediococcus cellicola</name>
    <dbReference type="NCBI Taxonomy" id="319652"/>
    <lineage>
        <taxon>Bacteria</taxon>
        <taxon>Bacillati</taxon>
        <taxon>Bacillota</taxon>
        <taxon>Bacilli</taxon>
        <taxon>Lactobacillales</taxon>
        <taxon>Lactobacillaceae</taxon>
        <taxon>Pediococcus</taxon>
    </lineage>
</organism>
<dbReference type="Gene3D" id="3.40.630.30">
    <property type="match status" value="1"/>
</dbReference>
<keyword evidence="2" id="KW-0808">Transferase</keyword>